<dbReference type="RefSeq" id="WP_013926978.1">
    <property type="nucleotide sequence ID" value="NC_015703.1"/>
</dbReference>
<dbReference type="KEGG" id="rsi:Runsl_1231"/>
<evidence type="ECO:0000256" key="1">
    <source>
        <dbReference type="SAM" id="MobiDB-lite"/>
    </source>
</evidence>
<dbReference type="AlphaFoldDB" id="A0A7U3ZI52"/>
<feature type="region of interest" description="Disordered" evidence="1">
    <location>
        <begin position="26"/>
        <end position="63"/>
    </location>
</feature>
<evidence type="ECO:0000313" key="2">
    <source>
        <dbReference type="EMBL" id="AEI47659.1"/>
    </source>
</evidence>
<organism evidence="2 3">
    <name type="scientific">Runella slithyformis (strain ATCC 29530 / DSM 19594 / LMG 11500 / NCIMB 11436 / LSU 4)</name>
    <dbReference type="NCBI Taxonomy" id="761193"/>
    <lineage>
        <taxon>Bacteria</taxon>
        <taxon>Pseudomonadati</taxon>
        <taxon>Bacteroidota</taxon>
        <taxon>Cytophagia</taxon>
        <taxon>Cytophagales</taxon>
        <taxon>Spirosomataceae</taxon>
        <taxon>Runella</taxon>
    </lineage>
</organism>
<protein>
    <submittedName>
        <fullName evidence="2">Uncharacterized protein</fullName>
    </submittedName>
</protein>
<keyword evidence="3" id="KW-1185">Reference proteome</keyword>
<sequence length="210" mass="24002">MQSQPIQSNFFGSVLNDTNPLSNLFQGDRILKPEVPLPEPTPDPEPVPPSPAYSEPEEEEKTVTLSDGQLKSMAKRKARTWGAFMNMLFFLIEVFNSWGMVRKGDERLVEDRESILNAEELANDIEYQAAKKRVSDFEQFLIEAQENSKLDEMELDTLEEAFLAELRWKNKRGELDSEGVMTIVAGMFVSRIFKKAGSFSKSFWKKIAVR</sequence>
<evidence type="ECO:0000313" key="3">
    <source>
        <dbReference type="Proteomes" id="UP000000493"/>
    </source>
</evidence>
<proteinExistence type="predicted"/>
<dbReference type="Proteomes" id="UP000000493">
    <property type="component" value="Chromosome"/>
</dbReference>
<gene>
    <name evidence="2" type="ordered locus">Runsl_1231</name>
</gene>
<accession>A0A7U3ZI52</accession>
<reference evidence="2 3" key="2">
    <citation type="journal article" date="2012" name="Stand. Genomic Sci.">
        <title>Complete genome sequence of the aquatic bacterium Runella slithyformis type strain (LSU 4(T)).</title>
        <authorList>
            <person name="Copeland A."/>
            <person name="Zhang X."/>
            <person name="Misra M."/>
            <person name="Lapidus A."/>
            <person name="Nolan M."/>
            <person name="Lucas S."/>
            <person name="Deshpande S."/>
            <person name="Cheng J.F."/>
            <person name="Tapia R."/>
            <person name="Goodwin L.A."/>
            <person name="Pitluck S."/>
            <person name="Liolios K."/>
            <person name="Pagani I."/>
            <person name="Ivanova N."/>
            <person name="Mikhailova N."/>
            <person name="Pati A."/>
            <person name="Chen A."/>
            <person name="Palaniappan K."/>
            <person name="Land M."/>
            <person name="Hauser L."/>
            <person name="Pan C."/>
            <person name="Jeffries C.D."/>
            <person name="Detter J.C."/>
            <person name="Brambilla E.M."/>
            <person name="Rohde M."/>
            <person name="Djao O.D."/>
            <person name="Goker M."/>
            <person name="Sikorski J."/>
            <person name="Tindall B.J."/>
            <person name="Woyke T."/>
            <person name="Bristow J."/>
            <person name="Eisen J.A."/>
            <person name="Markowitz V."/>
            <person name="Hugenholtz P."/>
            <person name="Kyrpides N.C."/>
            <person name="Klenk H.P."/>
            <person name="Mavromatis K."/>
        </authorList>
    </citation>
    <scope>NUCLEOTIDE SEQUENCE [LARGE SCALE GENOMIC DNA]</scope>
    <source>
        <strain evidence="3">ATCC 29530 / DSM 19594 / LMG 11500 / NCIMB 11436 / LSU 4</strain>
    </source>
</reference>
<name>A0A7U3ZI52_RUNSL</name>
<feature type="compositionally biased region" description="Pro residues" evidence="1">
    <location>
        <begin position="35"/>
        <end position="51"/>
    </location>
</feature>
<dbReference type="EMBL" id="CP002859">
    <property type="protein sequence ID" value="AEI47659.1"/>
    <property type="molecule type" value="Genomic_DNA"/>
</dbReference>
<reference evidence="3" key="1">
    <citation type="submission" date="2011-06" db="EMBL/GenBank/DDBJ databases">
        <title>The complete genome of chromosome of Runella slithyformis DSM 19594.</title>
        <authorList>
            <consortium name="US DOE Joint Genome Institute (JGI-PGF)"/>
            <person name="Lucas S."/>
            <person name="Han J."/>
            <person name="Lapidus A."/>
            <person name="Bruce D."/>
            <person name="Goodwin L."/>
            <person name="Pitluck S."/>
            <person name="Peters L."/>
            <person name="Kyrpides N."/>
            <person name="Mavromatis K."/>
            <person name="Ivanova N."/>
            <person name="Ovchinnikova G."/>
            <person name="Zhang X."/>
            <person name="Misra M."/>
            <person name="Detter J.C."/>
            <person name="Tapia R."/>
            <person name="Han C."/>
            <person name="Land M."/>
            <person name="Hauser L."/>
            <person name="Markowitz V."/>
            <person name="Cheng J.-F."/>
            <person name="Hugenholtz P."/>
            <person name="Woyke T."/>
            <person name="Wu D."/>
            <person name="Tindall B."/>
            <person name="Faehrich R."/>
            <person name="Brambilla E."/>
            <person name="Klenk H.-P."/>
            <person name="Eisen J.A."/>
        </authorList>
    </citation>
    <scope>NUCLEOTIDE SEQUENCE [LARGE SCALE GENOMIC DNA]</scope>
    <source>
        <strain evidence="3">ATCC 29530 / DSM 19594 / LMG 11500 / NCIMB 11436 / LSU 4</strain>
    </source>
</reference>